<feature type="transmembrane region" description="Helical" evidence="8">
    <location>
        <begin position="126"/>
        <end position="143"/>
    </location>
</feature>
<keyword evidence="6 8" id="KW-1133">Transmembrane helix</keyword>
<sequence length="563" mass="64239">MQLFLNPAKTATINDLLLVKFLSLTLLSLGYLFGAFVPLFENDPAHHANIALHMLVTGDYLSLVDKGLPYMDKPHLLFWTAALSFKTFGVNTFAYKLPTLLASILGLYATYKVGSLLYNKKVGGEATLLLSVAFAFSLAHSDVRMDGMLTSFMIFSFWQLIRFHQQRTWETFFLAVLGLSLGFMTKGMIGPAVPVIGFLFYLLEERDWRVFLDQKLWLMVPGFLVFSFPVLYAYYVQFDLHPELEIRGTDGNSGVYFILLGQNFERFGGEMCGSAGGKDPYFFLHTILWSVLPWSVLLYLGLGNAVKCMWNRERSFRWSIWAMLIFLVSIYSMSNFKLPHYVVTLIPFMGLVTADYLNRISLHKVWRKVNLGLLSLVLLLVLGINVVFFPASLPLLVFILLALLVGMYLAFKIPDEGNSFFYKMILLGASVNFLMQGNFYPKILQYQAGDNLAHKARTAAFPHEEVLFYGVHSFAFDFYTSYLHRSIEEEELQAKRLRGEQLYLYTNSVGRAQLENSGQWDLEILEESPNFHVSRLKGKFINPKTRHEVTDVSMIIKISPLSD</sequence>
<name>A0ABV9SXA2_9BACT</name>
<comment type="caution">
    <text evidence="10">The sequence shown here is derived from an EMBL/GenBank/DDBJ whole genome shotgun (WGS) entry which is preliminary data.</text>
</comment>
<organism evidence="10 11">
    <name type="scientific">Negadavirga shengliensis</name>
    <dbReference type="NCBI Taxonomy" id="1389218"/>
    <lineage>
        <taxon>Bacteria</taxon>
        <taxon>Pseudomonadati</taxon>
        <taxon>Bacteroidota</taxon>
        <taxon>Cytophagia</taxon>
        <taxon>Cytophagales</taxon>
        <taxon>Cyclobacteriaceae</taxon>
        <taxon>Negadavirga</taxon>
    </lineage>
</organism>
<feature type="transmembrane region" description="Helical" evidence="8">
    <location>
        <begin position="369"/>
        <end position="389"/>
    </location>
</feature>
<feature type="transmembrane region" description="Helical" evidence="8">
    <location>
        <begin position="315"/>
        <end position="332"/>
    </location>
</feature>
<evidence type="ECO:0000256" key="4">
    <source>
        <dbReference type="ARBA" id="ARBA00022679"/>
    </source>
</evidence>
<evidence type="ECO:0000259" key="9">
    <source>
        <dbReference type="Pfam" id="PF13231"/>
    </source>
</evidence>
<keyword evidence="3 10" id="KW-0328">Glycosyltransferase</keyword>
<reference evidence="11" key="1">
    <citation type="journal article" date="2019" name="Int. J. Syst. Evol. Microbiol.">
        <title>The Global Catalogue of Microorganisms (GCM) 10K type strain sequencing project: providing services to taxonomists for standard genome sequencing and annotation.</title>
        <authorList>
            <consortium name="The Broad Institute Genomics Platform"/>
            <consortium name="The Broad Institute Genome Sequencing Center for Infectious Disease"/>
            <person name="Wu L."/>
            <person name="Ma J."/>
        </authorList>
    </citation>
    <scope>NUCLEOTIDE SEQUENCE [LARGE SCALE GENOMIC DNA]</scope>
    <source>
        <strain evidence="11">CGMCC 4.7466</strain>
    </source>
</reference>
<protein>
    <submittedName>
        <fullName evidence="10">ArnT family glycosyltransferase</fullName>
        <ecNumber evidence="10">2.4.-.-</ecNumber>
    </submittedName>
</protein>
<dbReference type="EC" id="2.4.-.-" evidence="10"/>
<feature type="transmembrane region" description="Helical" evidence="8">
    <location>
        <begin position="395"/>
        <end position="413"/>
    </location>
</feature>
<evidence type="ECO:0000256" key="3">
    <source>
        <dbReference type="ARBA" id="ARBA00022676"/>
    </source>
</evidence>
<feature type="transmembrane region" description="Helical" evidence="8">
    <location>
        <begin position="338"/>
        <end position="357"/>
    </location>
</feature>
<evidence type="ECO:0000313" key="11">
    <source>
        <dbReference type="Proteomes" id="UP001595818"/>
    </source>
</evidence>
<dbReference type="Pfam" id="PF13231">
    <property type="entry name" value="PMT_2"/>
    <property type="match status" value="1"/>
</dbReference>
<feature type="transmembrane region" description="Helical" evidence="8">
    <location>
        <begin position="215"/>
        <end position="235"/>
    </location>
</feature>
<feature type="domain" description="Glycosyltransferase RgtA/B/C/D-like" evidence="9">
    <location>
        <begin position="72"/>
        <end position="232"/>
    </location>
</feature>
<keyword evidence="11" id="KW-1185">Reference proteome</keyword>
<evidence type="ECO:0000256" key="6">
    <source>
        <dbReference type="ARBA" id="ARBA00022989"/>
    </source>
</evidence>
<evidence type="ECO:0000256" key="7">
    <source>
        <dbReference type="ARBA" id="ARBA00023136"/>
    </source>
</evidence>
<dbReference type="PANTHER" id="PTHR33908">
    <property type="entry name" value="MANNOSYLTRANSFERASE YKCB-RELATED"/>
    <property type="match status" value="1"/>
</dbReference>
<feature type="transmembrane region" description="Helical" evidence="8">
    <location>
        <begin position="21"/>
        <end position="40"/>
    </location>
</feature>
<evidence type="ECO:0000256" key="5">
    <source>
        <dbReference type="ARBA" id="ARBA00022692"/>
    </source>
</evidence>
<dbReference type="InterPro" id="IPR038731">
    <property type="entry name" value="RgtA/B/C-like"/>
</dbReference>
<keyword evidence="5 8" id="KW-0812">Transmembrane</keyword>
<dbReference type="EMBL" id="JBHSJJ010000002">
    <property type="protein sequence ID" value="MFC4870994.1"/>
    <property type="molecule type" value="Genomic_DNA"/>
</dbReference>
<feature type="transmembrane region" description="Helical" evidence="8">
    <location>
        <begin position="172"/>
        <end position="203"/>
    </location>
</feature>
<feature type="transmembrane region" description="Helical" evidence="8">
    <location>
        <begin position="281"/>
        <end position="303"/>
    </location>
</feature>
<dbReference type="InterPro" id="IPR050297">
    <property type="entry name" value="LipidA_mod_glycosyltrf_83"/>
</dbReference>
<dbReference type="RefSeq" id="WP_377062050.1">
    <property type="nucleotide sequence ID" value="NZ_JBHSJJ010000002.1"/>
</dbReference>
<gene>
    <name evidence="10" type="ORF">ACFPFU_04795</name>
</gene>
<proteinExistence type="predicted"/>
<comment type="subcellular location">
    <subcellularLocation>
        <location evidence="1">Cell membrane</location>
        <topology evidence="1">Multi-pass membrane protein</topology>
    </subcellularLocation>
</comment>
<evidence type="ECO:0000256" key="2">
    <source>
        <dbReference type="ARBA" id="ARBA00022475"/>
    </source>
</evidence>
<keyword evidence="7 8" id="KW-0472">Membrane</keyword>
<evidence type="ECO:0000256" key="8">
    <source>
        <dbReference type="SAM" id="Phobius"/>
    </source>
</evidence>
<keyword evidence="4 10" id="KW-0808">Transferase</keyword>
<accession>A0ABV9SXA2</accession>
<evidence type="ECO:0000313" key="10">
    <source>
        <dbReference type="EMBL" id="MFC4870994.1"/>
    </source>
</evidence>
<keyword evidence="2" id="KW-1003">Cell membrane</keyword>
<dbReference type="Proteomes" id="UP001595818">
    <property type="component" value="Unassembled WGS sequence"/>
</dbReference>
<evidence type="ECO:0000256" key="1">
    <source>
        <dbReference type="ARBA" id="ARBA00004651"/>
    </source>
</evidence>
<dbReference type="PANTHER" id="PTHR33908:SF3">
    <property type="entry name" value="UNDECAPRENYL PHOSPHATE-ALPHA-4-AMINO-4-DEOXY-L-ARABINOSE ARABINOSYL TRANSFERASE"/>
    <property type="match status" value="1"/>
</dbReference>
<dbReference type="GO" id="GO:0016757">
    <property type="term" value="F:glycosyltransferase activity"/>
    <property type="evidence" value="ECO:0007669"/>
    <property type="project" value="UniProtKB-KW"/>
</dbReference>